<gene>
    <name evidence="4" type="ORF">QBC35DRAFT_274188</name>
</gene>
<evidence type="ECO:0000313" key="4">
    <source>
        <dbReference type="EMBL" id="KAK4186303.1"/>
    </source>
</evidence>
<reference evidence="4" key="2">
    <citation type="submission" date="2023-05" db="EMBL/GenBank/DDBJ databases">
        <authorList>
            <consortium name="Lawrence Berkeley National Laboratory"/>
            <person name="Steindorff A."/>
            <person name="Hensen N."/>
            <person name="Bonometti L."/>
            <person name="Westerberg I."/>
            <person name="Brannstrom I.O."/>
            <person name="Guillou S."/>
            <person name="Cros-Aarteil S."/>
            <person name="Calhoun S."/>
            <person name="Haridas S."/>
            <person name="Kuo A."/>
            <person name="Mondo S."/>
            <person name="Pangilinan J."/>
            <person name="Riley R."/>
            <person name="Labutti K."/>
            <person name="Andreopoulos B."/>
            <person name="Lipzen A."/>
            <person name="Chen C."/>
            <person name="Yanf M."/>
            <person name="Daum C."/>
            <person name="Ng V."/>
            <person name="Clum A."/>
            <person name="Ohm R."/>
            <person name="Martin F."/>
            <person name="Silar P."/>
            <person name="Natvig D."/>
            <person name="Lalanne C."/>
            <person name="Gautier V."/>
            <person name="Ament-Velasquez S.L."/>
            <person name="Kruys A."/>
            <person name="Hutchinson M.I."/>
            <person name="Powell A.J."/>
            <person name="Barry K."/>
            <person name="Miller A.N."/>
            <person name="Grigoriev I.V."/>
            <person name="Debuchy R."/>
            <person name="Gladieux P."/>
            <person name="Thoren M.H."/>
            <person name="Johannesson H."/>
        </authorList>
    </citation>
    <scope>NUCLEOTIDE SEQUENCE</scope>
    <source>
        <strain evidence="4">PSN309</strain>
    </source>
</reference>
<dbReference type="EMBL" id="MU864427">
    <property type="protein sequence ID" value="KAK4186303.1"/>
    <property type="molecule type" value="Genomic_DNA"/>
</dbReference>
<dbReference type="AlphaFoldDB" id="A0AAN6WQ75"/>
<dbReference type="Gene3D" id="3.40.50.1820">
    <property type="entry name" value="alpha/beta hydrolase"/>
    <property type="match status" value="1"/>
</dbReference>
<comment type="similarity">
    <text evidence="1">Belongs to the 'GDXG' lipolytic enzyme family.</text>
</comment>
<dbReference type="PANTHER" id="PTHR48081:SF8">
    <property type="entry name" value="ALPHA_BETA HYDROLASE FOLD-3 DOMAIN-CONTAINING PROTEIN-RELATED"/>
    <property type="match status" value="1"/>
</dbReference>
<dbReference type="SUPFAM" id="SSF53474">
    <property type="entry name" value="alpha/beta-Hydrolases"/>
    <property type="match status" value="1"/>
</dbReference>
<evidence type="ECO:0000259" key="3">
    <source>
        <dbReference type="Pfam" id="PF07859"/>
    </source>
</evidence>
<dbReference type="InterPro" id="IPR013094">
    <property type="entry name" value="AB_hydrolase_3"/>
</dbReference>
<evidence type="ECO:0000256" key="2">
    <source>
        <dbReference type="ARBA" id="ARBA00022801"/>
    </source>
</evidence>
<accession>A0AAN6WQ75</accession>
<dbReference type="GO" id="GO:0016787">
    <property type="term" value="F:hydrolase activity"/>
    <property type="evidence" value="ECO:0007669"/>
    <property type="project" value="UniProtKB-KW"/>
</dbReference>
<dbReference type="PANTHER" id="PTHR48081">
    <property type="entry name" value="AB HYDROLASE SUPERFAMILY PROTEIN C4A8.06C"/>
    <property type="match status" value="1"/>
</dbReference>
<dbReference type="InterPro" id="IPR002168">
    <property type="entry name" value="Lipase_GDXG_HIS_AS"/>
</dbReference>
<dbReference type="PROSITE" id="PS01173">
    <property type="entry name" value="LIPASE_GDXG_HIS"/>
    <property type="match status" value="1"/>
</dbReference>
<proteinExistence type="inferred from homology"/>
<keyword evidence="5" id="KW-1185">Reference proteome</keyword>
<protein>
    <submittedName>
        <fullName evidence="4">Alpha/Beta hydrolase protein</fullName>
    </submittedName>
</protein>
<name>A0AAN6WQ75_9PEZI</name>
<dbReference type="InterPro" id="IPR050300">
    <property type="entry name" value="GDXG_lipolytic_enzyme"/>
</dbReference>
<sequence length="324" mass="34889">MARLTLDADYAKIIAPYTSFVPPVATDAASLRRINDTLIQGTMSLYPGSNGDVTETKLSYTSADGNTITLHRFTPSTSSNGNNNPAIIYVHGGGFVSGSVAGFRKDIVRYASETGHSIFAPAYRLAPEFAFPKPVEDVYAALEFLRDNAAEVKIDPKRIALMGVSAGGGIAAGVALMARDKNFEPAIRKLVLIYPMLDDRTRIGEDHPMYKHLTWTMTNNVIGWEAYLAGAGAGVVGGGDKVSPYAAPARASDVSRLPKTYIDVGGLDLFKDEVLAFGGRLLAASVDVEFHLYPGVPHAWEWIAHSASVTKKAVQNRVWALQDL</sequence>
<reference evidence="4" key="1">
    <citation type="journal article" date="2023" name="Mol. Phylogenet. Evol.">
        <title>Genome-scale phylogeny and comparative genomics of the fungal order Sordariales.</title>
        <authorList>
            <person name="Hensen N."/>
            <person name="Bonometti L."/>
            <person name="Westerberg I."/>
            <person name="Brannstrom I.O."/>
            <person name="Guillou S."/>
            <person name="Cros-Aarteil S."/>
            <person name="Calhoun S."/>
            <person name="Haridas S."/>
            <person name="Kuo A."/>
            <person name="Mondo S."/>
            <person name="Pangilinan J."/>
            <person name="Riley R."/>
            <person name="LaButti K."/>
            <person name="Andreopoulos B."/>
            <person name="Lipzen A."/>
            <person name="Chen C."/>
            <person name="Yan M."/>
            <person name="Daum C."/>
            <person name="Ng V."/>
            <person name="Clum A."/>
            <person name="Steindorff A."/>
            <person name="Ohm R.A."/>
            <person name="Martin F."/>
            <person name="Silar P."/>
            <person name="Natvig D.O."/>
            <person name="Lalanne C."/>
            <person name="Gautier V."/>
            <person name="Ament-Velasquez S.L."/>
            <person name="Kruys A."/>
            <person name="Hutchinson M.I."/>
            <person name="Powell A.J."/>
            <person name="Barry K."/>
            <person name="Miller A.N."/>
            <person name="Grigoriev I.V."/>
            <person name="Debuchy R."/>
            <person name="Gladieux P."/>
            <person name="Hiltunen Thoren M."/>
            <person name="Johannesson H."/>
        </authorList>
    </citation>
    <scope>NUCLEOTIDE SEQUENCE</scope>
    <source>
        <strain evidence="4">PSN309</strain>
    </source>
</reference>
<dbReference type="InterPro" id="IPR029058">
    <property type="entry name" value="AB_hydrolase_fold"/>
</dbReference>
<dbReference type="Pfam" id="PF07859">
    <property type="entry name" value="Abhydrolase_3"/>
    <property type="match status" value="1"/>
</dbReference>
<dbReference type="Proteomes" id="UP001302126">
    <property type="component" value="Unassembled WGS sequence"/>
</dbReference>
<evidence type="ECO:0000313" key="5">
    <source>
        <dbReference type="Proteomes" id="UP001302126"/>
    </source>
</evidence>
<organism evidence="4 5">
    <name type="scientific">Podospora australis</name>
    <dbReference type="NCBI Taxonomy" id="1536484"/>
    <lineage>
        <taxon>Eukaryota</taxon>
        <taxon>Fungi</taxon>
        <taxon>Dikarya</taxon>
        <taxon>Ascomycota</taxon>
        <taxon>Pezizomycotina</taxon>
        <taxon>Sordariomycetes</taxon>
        <taxon>Sordariomycetidae</taxon>
        <taxon>Sordariales</taxon>
        <taxon>Podosporaceae</taxon>
        <taxon>Podospora</taxon>
    </lineage>
</organism>
<comment type="caution">
    <text evidence="4">The sequence shown here is derived from an EMBL/GenBank/DDBJ whole genome shotgun (WGS) entry which is preliminary data.</text>
</comment>
<evidence type="ECO:0000256" key="1">
    <source>
        <dbReference type="ARBA" id="ARBA00010515"/>
    </source>
</evidence>
<keyword evidence="2 4" id="KW-0378">Hydrolase</keyword>
<feature type="domain" description="Alpha/beta hydrolase fold-3" evidence="3">
    <location>
        <begin position="87"/>
        <end position="300"/>
    </location>
</feature>